<organism evidence="6 7">
    <name type="scientific">Homoserinimonas hongtaonis</name>
    <dbReference type="NCBI Taxonomy" id="2079791"/>
    <lineage>
        <taxon>Bacteria</taxon>
        <taxon>Bacillati</taxon>
        <taxon>Actinomycetota</taxon>
        <taxon>Actinomycetes</taxon>
        <taxon>Micrococcales</taxon>
        <taxon>Microbacteriaceae</taxon>
        <taxon>Homoserinimonas</taxon>
    </lineage>
</organism>
<reference evidence="7" key="1">
    <citation type="submission" date="2018-04" db="EMBL/GenBank/DDBJ databases">
        <authorList>
            <person name="Liu S."/>
            <person name="Wang Z."/>
            <person name="Li J."/>
        </authorList>
    </citation>
    <scope>NUCLEOTIDE SEQUENCE [LARGE SCALE GENOMIC DNA]</scope>
    <source>
        <strain evidence="7">S1194</strain>
    </source>
</reference>
<name>A0A2U1T253_9MICO</name>
<dbReference type="RefSeq" id="WP_108997781.1">
    <property type="nucleotide sequence ID" value="NZ_QEEX01000001.1"/>
</dbReference>
<dbReference type="InterPro" id="IPR050109">
    <property type="entry name" value="HTH-type_TetR-like_transc_reg"/>
</dbReference>
<dbReference type="PRINTS" id="PR00455">
    <property type="entry name" value="HTHTETR"/>
</dbReference>
<dbReference type="Gene3D" id="1.10.357.10">
    <property type="entry name" value="Tetracycline Repressor, domain 2"/>
    <property type="match status" value="1"/>
</dbReference>
<evidence type="ECO:0000313" key="6">
    <source>
        <dbReference type="EMBL" id="PWB97959.1"/>
    </source>
</evidence>
<dbReference type="Proteomes" id="UP000244978">
    <property type="component" value="Unassembled WGS sequence"/>
</dbReference>
<dbReference type="GO" id="GO:0003700">
    <property type="term" value="F:DNA-binding transcription factor activity"/>
    <property type="evidence" value="ECO:0007669"/>
    <property type="project" value="TreeGrafter"/>
</dbReference>
<dbReference type="InterPro" id="IPR009057">
    <property type="entry name" value="Homeodomain-like_sf"/>
</dbReference>
<feature type="DNA-binding region" description="H-T-H motif" evidence="4">
    <location>
        <begin position="28"/>
        <end position="47"/>
    </location>
</feature>
<dbReference type="PANTHER" id="PTHR30055:SF234">
    <property type="entry name" value="HTH-TYPE TRANSCRIPTIONAL REGULATOR BETI"/>
    <property type="match status" value="1"/>
</dbReference>
<keyword evidence="2 4" id="KW-0238">DNA-binding</keyword>
<feature type="domain" description="HTH tetR-type" evidence="5">
    <location>
        <begin position="6"/>
        <end position="65"/>
    </location>
</feature>
<evidence type="ECO:0000256" key="1">
    <source>
        <dbReference type="ARBA" id="ARBA00023015"/>
    </source>
</evidence>
<evidence type="ECO:0000256" key="4">
    <source>
        <dbReference type="PROSITE-ProRule" id="PRU00335"/>
    </source>
</evidence>
<dbReference type="SUPFAM" id="SSF48498">
    <property type="entry name" value="Tetracyclin repressor-like, C-terminal domain"/>
    <property type="match status" value="1"/>
</dbReference>
<protein>
    <submittedName>
        <fullName evidence="6">TetR family transcriptional regulator</fullName>
    </submittedName>
</protein>
<comment type="caution">
    <text evidence="6">The sequence shown here is derived from an EMBL/GenBank/DDBJ whole genome shotgun (WGS) entry which is preliminary data.</text>
</comment>
<dbReference type="SUPFAM" id="SSF46689">
    <property type="entry name" value="Homeodomain-like"/>
    <property type="match status" value="1"/>
</dbReference>
<evidence type="ECO:0000256" key="3">
    <source>
        <dbReference type="ARBA" id="ARBA00023163"/>
    </source>
</evidence>
<keyword evidence="7" id="KW-1185">Reference proteome</keyword>
<dbReference type="GO" id="GO:0000976">
    <property type="term" value="F:transcription cis-regulatory region binding"/>
    <property type="evidence" value="ECO:0007669"/>
    <property type="project" value="TreeGrafter"/>
</dbReference>
<dbReference type="InterPro" id="IPR036271">
    <property type="entry name" value="Tet_transcr_reg_TetR-rel_C_sf"/>
</dbReference>
<keyword evidence="1" id="KW-0805">Transcription regulation</keyword>
<evidence type="ECO:0000259" key="5">
    <source>
        <dbReference type="PROSITE" id="PS50977"/>
    </source>
</evidence>
<dbReference type="AlphaFoldDB" id="A0A2U1T253"/>
<dbReference type="PANTHER" id="PTHR30055">
    <property type="entry name" value="HTH-TYPE TRANSCRIPTIONAL REGULATOR RUTR"/>
    <property type="match status" value="1"/>
</dbReference>
<gene>
    <name evidence="6" type="ORF">DF220_09065</name>
</gene>
<dbReference type="EMBL" id="QEEX01000001">
    <property type="protein sequence ID" value="PWB97959.1"/>
    <property type="molecule type" value="Genomic_DNA"/>
</dbReference>
<accession>A0A2U1T253</accession>
<dbReference type="InterPro" id="IPR001647">
    <property type="entry name" value="HTH_TetR"/>
</dbReference>
<evidence type="ECO:0000256" key="2">
    <source>
        <dbReference type="ARBA" id="ARBA00023125"/>
    </source>
</evidence>
<proteinExistence type="predicted"/>
<dbReference type="InterPro" id="IPR049445">
    <property type="entry name" value="TetR_SbtR-like_C"/>
</dbReference>
<dbReference type="PROSITE" id="PS50977">
    <property type="entry name" value="HTH_TETR_2"/>
    <property type="match status" value="1"/>
</dbReference>
<dbReference type="Pfam" id="PF00440">
    <property type="entry name" value="TetR_N"/>
    <property type="match status" value="1"/>
</dbReference>
<keyword evidence="3" id="KW-0804">Transcription</keyword>
<dbReference type="Pfam" id="PF21597">
    <property type="entry name" value="TetR_C_43"/>
    <property type="match status" value="1"/>
</dbReference>
<evidence type="ECO:0000313" key="7">
    <source>
        <dbReference type="Proteomes" id="UP000244978"/>
    </source>
</evidence>
<sequence>MRADAALRRQAIVREARRLFAEHGAMIALETIAEASGVGIATLYRNFDSRAALADEVALAILSDMREASSEALITVGSQAESAWRDYIDRLVELDLGALTAALSGFVAAGMSESVRDAQAQTLSGVEEVLAAAQSAGLVRTNFGALELIVGIGMITRPQLPAIHEAAPSLTSQLVDIFVTGMRPTADPS</sequence>